<name>A2FQ29_TRIV3</name>
<dbReference type="InterPro" id="IPR003018">
    <property type="entry name" value="GAF"/>
</dbReference>
<dbReference type="EC" id="3.1.4.-" evidence="7"/>
<dbReference type="InterPro" id="IPR023174">
    <property type="entry name" value="PDEase_CS"/>
</dbReference>
<evidence type="ECO:0000256" key="9">
    <source>
        <dbReference type="SAM" id="MobiDB-lite"/>
    </source>
</evidence>
<evidence type="ECO:0000313" key="11">
    <source>
        <dbReference type="EMBL" id="EAX92993.1"/>
    </source>
</evidence>
<reference evidence="11" key="2">
    <citation type="journal article" date="2007" name="Science">
        <title>Draft genome sequence of the sexually transmitted pathogen Trichomonas vaginalis.</title>
        <authorList>
            <person name="Carlton J.M."/>
            <person name="Hirt R.P."/>
            <person name="Silva J.C."/>
            <person name="Delcher A.L."/>
            <person name="Schatz M."/>
            <person name="Zhao Q."/>
            <person name="Wortman J.R."/>
            <person name="Bidwell S.L."/>
            <person name="Alsmark U.C.M."/>
            <person name="Besteiro S."/>
            <person name="Sicheritz-Ponten T."/>
            <person name="Noel C.J."/>
            <person name="Dacks J.B."/>
            <person name="Foster P.G."/>
            <person name="Simillion C."/>
            <person name="Van de Peer Y."/>
            <person name="Miranda-Saavedra D."/>
            <person name="Barton G.J."/>
            <person name="Westrop G.D."/>
            <person name="Mueller S."/>
            <person name="Dessi D."/>
            <person name="Fiori P.L."/>
            <person name="Ren Q."/>
            <person name="Paulsen I."/>
            <person name="Zhang H."/>
            <person name="Bastida-Corcuera F.D."/>
            <person name="Simoes-Barbosa A."/>
            <person name="Brown M.T."/>
            <person name="Hayes R.D."/>
            <person name="Mukherjee M."/>
            <person name="Okumura C.Y."/>
            <person name="Schneider R."/>
            <person name="Smith A.J."/>
            <person name="Vanacova S."/>
            <person name="Villalvazo M."/>
            <person name="Haas B.J."/>
            <person name="Pertea M."/>
            <person name="Feldblyum T.V."/>
            <person name="Utterback T.R."/>
            <person name="Shu C.L."/>
            <person name="Osoegawa K."/>
            <person name="de Jong P.J."/>
            <person name="Hrdy I."/>
            <person name="Horvathova L."/>
            <person name="Zubacova Z."/>
            <person name="Dolezal P."/>
            <person name="Malik S.B."/>
            <person name="Logsdon J.M. Jr."/>
            <person name="Henze K."/>
            <person name="Gupta A."/>
            <person name="Wang C.C."/>
            <person name="Dunne R.L."/>
            <person name="Upcroft J.A."/>
            <person name="Upcroft P."/>
            <person name="White O."/>
            <person name="Salzberg S.L."/>
            <person name="Tang P."/>
            <person name="Chiu C.-H."/>
            <person name="Lee Y.-S."/>
            <person name="Embley T.M."/>
            <person name="Coombs G.H."/>
            <person name="Mottram J.C."/>
            <person name="Tachezy J."/>
            <person name="Fraser-Liggett C.M."/>
            <person name="Johnson P.J."/>
        </authorList>
    </citation>
    <scope>NUCLEOTIDE SEQUENCE [LARGE SCALE GENOMIC DNA]</scope>
    <source>
        <strain evidence="11">G3</strain>
    </source>
</reference>
<dbReference type="InParanoid" id="A2FQ29"/>
<feature type="binding site" evidence="5">
    <location>
        <position position="1056"/>
    </location>
    <ligand>
        <name>AMP</name>
        <dbReference type="ChEBI" id="CHEBI:456215"/>
    </ligand>
</feature>
<feature type="region of interest" description="Disordered" evidence="9">
    <location>
        <begin position="95"/>
        <end position="120"/>
    </location>
</feature>
<dbReference type="InterPro" id="IPR029016">
    <property type="entry name" value="GAF-like_dom_sf"/>
</dbReference>
<dbReference type="Gene3D" id="1.10.1300.10">
    <property type="entry name" value="3'5'-cyclic nucleotide phosphodiesterase, catalytic domain"/>
    <property type="match status" value="1"/>
</dbReference>
<protein>
    <recommendedName>
        <fullName evidence="7">Phosphodiesterase</fullName>
        <ecNumber evidence="7">3.1.4.-</ecNumber>
    </recommendedName>
</protein>
<evidence type="ECO:0000256" key="1">
    <source>
        <dbReference type="ARBA" id="ARBA00022535"/>
    </source>
</evidence>
<evidence type="ECO:0000259" key="10">
    <source>
        <dbReference type="PROSITE" id="PS51845"/>
    </source>
</evidence>
<dbReference type="RefSeq" id="XP_001305923.1">
    <property type="nucleotide sequence ID" value="XM_001305922.1"/>
</dbReference>
<feature type="binding site" evidence="6">
    <location>
        <position position="910"/>
    </location>
    <ligand>
        <name>Zn(2+)</name>
        <dbReference type="ChEBI" id="CHEBI:29105"/>
        <label>1</label>
    </ligand>
</feature>
<keyword evidence="8" id="KW-0175">Coiled coil</keyword>
<dbReference type="EMBL" id="DS113936">
    <property type="protein sequence ID" value="EAX92993.1"/>
    <property type="molecule type" value="Genomic_DNA"/>
</dbReference>
<comment type="cofactor">
    <cofactor evidence="7">
        <name>a divalent metal cation</name>
        <dbReference type="ChEBI" id="CHEBI:60240"/>
    </cofactor>
    <text evidence="7">Binds 2 divalent metal cations per subunit. Site 1 may preferentially bind zinc ions, while site 2 has a preference for magnesium and/or manganese ions.</text>
</comment>
<dbReference type="SMR" id="A2FQ29"/>
<comment type="similarity">
    <text evidence="7">Belongs to the cyclic nucleotide phosphodiesterase family.</text>
</comment>
<keyword evidence="1" id="KW-0140">cGMP</keyword>
<dbReference type="InterPro" id="IPR036971">
    <property type="entry name" value="PDEase_catalytic_dom_sf"/>
</dbReference>
<keyword evidence="3 7" id="KW-0378">Hydrolase</keyword>
<feature type="coiled-coil region" evidence="8">
    <location>
        <begin position="1120"/>
        <end position="1147"/>
    </location>
</feature>
<dbReference type="SMART" id="SM00065">
    <property type="entry name" value="GAF"/>
    <property type="match status" value="2"/>
</dbReference>
<dbReference type="Pfam" id="PF01590">
    <property type="entry name" value="GAF"/>
    <property type="match status" value="1"/>
</dbReference>
<keyword evidence="2 6" id="KW-0479">Metal-binding</keyword>
<evidence type="ECO:0000256" key="7">
    <source>
        <dbReference type="RuleBase" id="RU363067"/>
    </source>
</evidence>
<dbReference type="SUPFAM" id="SSF55781">
    <property type="entry name" value="GAF domain-like"/>
    <property type="match status" value="4"/>
</dbReference>
<dbReference type="InterPro" id="IPR023088">
    <property type="entry name" value="PDEase"/>
</dbReference>
<evidence type="ECO:0000256" key="6">
    <source>
        <dbReference type="PIRSR" id="PIRSR623088-3"/>
    </source>
</evidence>
<proteinExistence type="inferred from homology"/>
<dbReference type="GO" id="GO:0047555">
    <property type="term" value="F:3',5'-cyclic-GMP phosphodiesterase activity"/>
    <property type="evidence" value="ECO:0000318"/>
    <property type="project" value="GO_Central"/>
</dbReference>
<reference evidence="11" key="1">
    <citation type="submission" date="2006-10" db="EMBL/GenBank/DDBJ databases">
        <authorList>
            <person name="Amadeo P."/>
            <person name="Zhao Q."/>
            <person name="Wortman J."/>
            <person name="Fraser-Liggett C."/>
            <person name="Carlton J."/>
        </authorList>
    </citation>
    <scope>NUCLEOTIDE SEQUENCE</scope>
    <source>
        <strain evidence="11">G3</strain>
    </source>
</reference>
<dbReference type="STRING" id="5722.A2FQ29"/>
<evidence type="ECO:0000256" key="8">
    <source>
        <dbReference type="SAM" id="Coils"/>
    </source>
</evidence>
<dbReference type="KEGG" id="tva:4750708"/>
<dbReference type="OrthoDB" id="295473at2759"/>
<evidence type="ECO:0000256" key="3">
    <source>
        <dbReference type="ARBA" id="ARBA00022801"/>
    </source>
</evidence>
<dbReference type="Pfam" id="PF00233">
    <property type="entry name" value="PDEase_I"/>
    <property type="match status" value="1"/>
</dbReference>
<accession>A2FQ29</accession>
<feature type="active site" description="Proton donor" evidence="4">
    <location>
        <position position="906"/>
    </location>
</feature>
<feature type="binding site" evidence="6">
    <location>
        <position position="1056"/>
    </location>
    <ligand>
        <name>Zn(2+)</name>
        <dbReference type="ChEBI" id="CHEBI:29105"/>
        <label>1</label>
    </ligand>
</feature>
<dbReference type="GO" id="GO:0004115">
    <property type="term" value="F:3',5'-cyclic-AMP phosphodiesterase activity"/>
    <property type="evidence" value="ECO:0000318"/>
    <property type="project" value="GO_Central"/>
</dbReference>
<feature type="domain" description="PDEase" evidence="10">
    <location>
        <begin position="829"/>
        <end position="1151"/>
    </location>
</feature>
<feature type="binding site" evidence="6">
    <location>
        <position position="946"/>
    </location>
    <ligand>
        <name>Zn(2+)</name>
        <dbReference type="ChEBI" id="CHEBI:29105"/>
        <label>1</label>
    </ligand>
</feature>
<dbReference type="PROSITE" id="PS51845">
    <property type="entry name" value="PDEASE_I_2"/>
    <property type="match status" value="1"/>
</dbReference>
<evidence type="ECO:0000256" key="4">
    <source>
        <dbReference type="PIRSR" id="PIRSR623088-1"/>
    </source>
</evidence>
<dbReference type="GO" id="GO:0007165">
    <property type="term" value="P:signal transduction"/>
    <property type="evidence" value="ECO:0007669"/>
    <property type="project" value="InterPro"/>
</dbReference>
<dbReference type="PANTHER" id="PTHR11347">
    <property type="entry name" value="CYCLIC NUCLEOTIDE PHOSPHODIESTERASE"/>
    <property type="match status" value="1"/>
</dbReference>
<feature type="binding site" evidence="6">
    <location>
        <position position="947"/>
    </location>
    <ligand>
        <name>Zn(2+)</name>
        <dbReference type="ChEBI" id="CHEBI:29105"/>
        <label>1</label>
    </ligand>
</feature>
<dbReference type="SMART" id="SM00471">
    <property type="entry name" value="HDc"/>
    <property type="match status" value="1"/>
</dbReference>
<evidence type="ECO:0000256" key="2">
    <source>
        <dbReference type="ARBA" id="ARBA00022723"/>
    </source>
</evidence>
<dbReference type="InterPro" id="IPR003607">
    <property type="entry name" value="HD/PDEase_dom"/>
</dbReference>
<sequence>MSSVKVIKRLGEGTSPTTKKSYVKDLITLQNVSPVMITESHTMQSLYPDSNPPPKPIDQFAPYLSRKLSKKRQEKIDKIKGPAIKETPTFALASVRSSSQMVTPRSPKRPAPDPFTPFEHEKIETPKNNEQFLLHLKMEDTFDKIASNSATTALHKLVESTLQIYFLADGVYFYHDIPAVKILYCPTTTNGVPHGTGLVGFTQFTREIVNCACASMHESYSPNYESAQIPLDSHVLSFPLFGVSGNVKAVIQVVRSKNSPIFNAQEESFVKYFQEKCKKYAPWLFQPVIDDNFIAELVETCRLKQFIEQTSEKLTKLFNCHEAEVWSYNTQTNIIYKYTSTSDQPIIIPLAEAGIAGYALRRQVPVSCLLAKIHSSYVAKADINGDFSVLTIPIRDQDRPIVYAVVLRGKRLPSFFTENDEKILSRIIPYIISSLNSALNVEKNYQSLDESMKQQTSLRSLLEVAEILSGELKIDDLIPKIMARACELVMASRCSLFLVNDTRDKLITTYSGGLKNAIEVPIKSGIVGYTATTGEVLNIKDAYEDPRFNRATDLKTGYRTVTVLCVPIFDNKGIVRGVTEMINKIDGYFSEEDVKLIQIFNVFTGISLDNAQLYKASLDLSLQMRTFMDMSQTLTQTSALKRMLEDILKNTRQVVGAVTGAIYIVEDNGISDKPTVMDEDMQSRMEYFEKLKKEEDGGAEANSLNAKRAALMRLIRGKQPGQSDLTQDDIHRKELVEKSVTEKQSIIDNDSDKAEKSMMVCPIISSDRIVLGAVLMQWKKSNPQFNYDDLRLLESYSVFLSISLERSILKKIAMKGGAEVELQSWLSQSERFQQLIPQKLKLIEEERKMIYSIDFTPVCFDGYGLFKVVFEVFMEFNLFQEFHINSETLFRFLHAVREGYNPVPYHNFLHAVDVMQFAVYLLKKSKLESEISKFEILGLIISCLCHDINHDGFSNSYNEKAQTPLGILYKNQSVLETHHCSVCISIMTREDCNLLKSLNISDTQKMWNLIINLILITDMAKHFEFLQELDKIINEKRDWRQNDRQTILQMIIKLSDISTIFRKFELADRWTAVLCEEFFRQGDLEKAAGMEYTSPLNDREHLDKSKSQIGFYTNVCLPFANKAAQILDGLDDALKNVNENLQTWKERVEQVGYAANPAISDSVSSILVPPPPPPT</sequence>
<feature type="binding site" evidence="5">
    <location>
        <position position="1108"/>
    </location>
    <ligand>
        <name>AMP</name>
        <dbReference type="ChEBI" id="CHEBI:456215"/>
    </ligand>
</feature>
<dbReference type="CDD" id="cd00077">
    <property type="entry name" value="HDc"/>
    <property type="match status" value="1"/>
</dbReference>
<dbReference type="eggNOG" id="KOG3689">
    <property type="taxonomic scope" value="Eukaryota"/>
</dbReference>
<evidence type="ECO:0000256" key="5">
    <source>
        <dbReference type="PIRSR" id="PIRSR623088-2"/>
    </source>
</evidence>
<dbReference type="PRINTS" id="PR00387">
    <property type="entry name" value="PDIESTERASE1"/>
</dbReference>
<keyword evidence="12" id="KW-1185">Reference proteome</keyword>
<feature type="binding site" evidence="6">
    <location>
        <position position="947"/>
    </location>
    <ligand>
        <name>Zn(2+)</name>
        <dbReference type="ChEBI" id="CHEBI:29105"/>
        <label>2</label>
    </ligand>
</feature>
<feature type="binding site" evidence="5">
    <location>
        <begin position="906"/>
        <end position="910"/>
    </location>
    <ligand>
        <name>AMP</name>
        <dbReference type="ChEBI" id="CHEBI:456215"/>
    </ligand>
</feature>
<dbReference type="Proteomes" id="UP000001542">
    <property type="component" value="Unassembled WGS sequence"/>
</dbReference>
<dbReference type="AlphaFoldDB" id="A2FQ29"/>
<dbReference type="GO" id="GO:0046872">
    <property type="term" value="F:metal ion binding"/>
    <property type="evidence" value="ECO:0007669"/>
    <property type="project" value="UniProtKB-KW"/>
</dbReference>
<dbReference type="OMA" id="CASMHES"/>
<feature type="binding site" evidence="5">
    <location>
        <position position="947"/>
    </location>
    <ligand>
        <name>AMP</name>
        <dbReference type="ChEBI" id="CHEBI:456215"/>
    </ligand>
</feature>
<dbReference type="Gene3D" id="3.30.450.40">
    <property type="match status" value="4"/>
</dbReference>
<dbReference type="SUPFAM" id="SSF109604">
    <property type="entry name" value="HD-domain/PDEase-like"/>
    <property type="match status" value="1"/>
</dbReference>
<dbReference type="GO" id="GO:0141162">
    <property type="term" value="P:negative regulation of cAMP/PKA signal transduction"/>
    <property type="evidence" value="ECO:0000318"/>
    <property type="project" value="GO_Central"/>
</dbReference>
<organism evidence="11 12">
    <name type="scientific">Trichomonas vaginalis (strain ATCC PRA-98 / G3)</name>
    <dbReference type="NCBI Taxonomy" id="412133"/>
    <lineage>
        <taxon>Eukaryota</taxon>
        <taxon>Metamonada</taxon>
        <taxon>Parabasalia</taxon>
        <taxon>Trichomonadida</taxon>
        <taxon>Trichomonadidae</taxon>
        <taxon>Trichomonas</taxon>
    </lineage>
</organism>
<dbReference type="VEuPathDB" id="TrichDB:TVAGG3_0684310"/>
<evidence type="ECO:0000313" key="12">
    <source>
        <dbReference type="Proteomes" id="UP000001542"/>
    </source>
</evidence>
<dbReference type="InterPro" id="IPR002073">
    <property type="entry name" value="PDEase_catalytic_dom"/>
</dbReference>
<dbReference type="PROSITE" id="PS00126">
    <property type="entry name" value="PDEASE_I_1"/>
    <property type="match status" value="1"/>
</dbReference>
<gene>
    <name evidence="11" type="ORF">TVAG_261720</name>
</gene>
<dbReference type="VEuPathDB" id="TrichDB:TVAG_261720"/>